<dbReference type="RefSeq" id="WP_066100636.1">
    <property type="nucleotide sequence ID" value="NZ_CP016027.1"/>
</dbReference>
<dbReference type="PIRSF" id="PIRSF000190">
    <property type="entry name" value="Pyd_amn-ph_oxd"/>
    <property type="match status" value="1"/>
</dbReference>
<protein>
    <recommendedName>
        <fullName evidence="5">Pyridoxine/pyridoxamine 5'-phosphate oxidase</fullName>
        <ecNumber evidence="5">1.4.3.5</ecNumber>
    </recommendedName>
    <alternativeName>
        <fullName evidence="5">PNP/PMP oxidase</fullName>
        <shortName evidence="5">PNPOx</shortName>
    </alternativeName>
    <alternativeName>
        <fullName evidence="5">Pyridoxal 5'-phosphate synthase</fullName>
    </alternativeName>
</protein>
<dbReference type="InterPro" id="IPR011576">
    <property type="entry name" value="Pyridox_Oxase_N"/>
</dbReference>
<keyword evidence="4 5" id="KW-0560">Oxidoreductase</keyword>
<dbReference type="Pfam" id="PF10590">
    <property type="entry name" value="PNP_phzG_C"/>
    <property type="match status" value="1"/>
</dbReference>
<comment type="catalytic activity">
    <reaction evidence="5">
        <text>pyridoxamine 5'-phosphate + O2 + H2O = pyridoxal 5'-phosphate + H2O2 + NH4(+)</text>
        <dbReference type="Rhea" id="RHEA:15817"/>
        <dbReference type="ChEBI" id="CHEBI:15377"/>
        <dbReference type="ChEBI" id="CHEBI:15379"/>
        <dbReference type="ChEBI" id="CHEBI:16240"/>
        <dbReference type="ChEBI" id="CHEBI:28938"/>
        <dbReference type="ChEBI" id="CHEBI:58451"/>
        <dbReference type="ChEBI" id="CHEBI:597326"/>
        <dbReference type="EC" id="1.4.3.5"/>
    </reaction>
</comment>
<evidence type="ECO:0000256" key="1">
    <source>
        <dbReference type="ARBA" id="ARBA00007301"/>
    </source>
</evidence>
<comment type="catalytic activity">
    <reaction evidence="5">
        <text>pyridoxine 5'-phosphate + O2 = pyridoxal 5'-phosphate + H2O2</text>
        <dbReference type="Rhea" id="RHEA:15149"/>
        <dbReference type="ChEBI" id="CHEBI:15379"/>
        <dbReference type="ChEBI" id="CHEBI:16240"/>
        <dbReference type="ChEBI" id="CHEBI:58589"/>
        <dbReference type="ChEBI" id="CHEBI:597326"/>
        <dbReference type="EC" id="1.4.3.5"/>
    </reaction>
</comment>
<feature type="binding site" evidence="5 6">
    <location>
        <position position="194"/>
    </location>
    <ligand>
        <name>FMN</name>
        <dbReference type="ChEBI" id="CHEBI:58210"/>
    </ligand>
</feature>
<keyword evidence="5" id="KW-0664">Pyridoxine biosynthesis</keyword>
<dbReference type="NCBIfam" id="TIGR00558">
    <property type="entry name" value="pdxH"/>
    <property type="match status" value="1"/>
</dbReference>
<dbReference type="NCBIfam" id="NF004231">
    <property type="entry name" value="PRK05679.1"/>
    <property type="match status" value="1"/>
</dbReference>
<evidence type="ECO:0000256" key="4">
    <source>
        <dbReference type="ARBA" id="ARBA00023002"/>
    </source>
</evidence>
<feature type="domain" description="Pyridoxine 5'-phosphate oxidase dimerisation C-terminal" evidence="8">
    <location>
        <begin position="181"/>
        <end position="224"/>
    </location>
</feature>
<evidence type="ECO:0000259" key="7">
    <source>
        <dbReference type="Pfam" id="PF01243"/>
    </source>
</evidence>
<comment type="cofactor">
    <cofactor evidence="5 6">
        <name>FMN</name>
        <dbReference type="ChEBI" id="CHEBI:58210"/>
    </cofactor>
    <text evidence="5 6">Binds 1 FMN per subunit.</text>
</comment>
<dbReference type="PROSITE" id="PS01064">
    <property type="entry name" value="PYRIDOX_OXIDASE"/>
    <property type="match status" value="1"/>
</dbReference>
<evidence type="ECO:0000256" key="2">
    <source>
        <dbReference type="ARBA" id="ARBA00022630"/>
    </source>
</evidence>
<evidence type="ECO:0000313" key="9">
    <source>
        <dbReference type="EMBL" id="ANJ67551.1"/>
    </source>
</evidence>
<reference evidence="9 10" key="1">
    <citation type="submission" date="2016-06" db="EMBL/GenBank/DDBJ databases">
        <title>Insight into the functional genes involving in sulfur oxidation in Pearl River water.</title>
        <authorList>
            <person name="Luo J."/>
            <person name="Tan X."/>
            <person name="Lin W."/>
        </authorList>
    </citation>
    <scope>NUCLEOTIDE SEQUENCE [LARGE SCALE GENOMIC DNA]</scope>
    <source>
        <strain evidence="9 10">LS2</strain>
    </source>
</reference>
<feature type="binding site" evidence="5">
    <location>
        <position position="132"/>
    </location>
    <ligand>
        <name>substrate</name>
    </ligand>
</feature>
<feature type="binding site" evidence="5 6">
    <location>
        <begin position="149"/>
        <end position="150"/>
    </location>
    <ligand>
        <name>FMN</name>
        <dbReference type="ChEBI" id="CHEBI:58210"/>
    </ligand>
</feature>
<dbReference type="KEGG" id="haz:A9404_09260"/>
<dbReference type="InterPro" id="IPR019740">
    <property type="entry name" value="Pyridox_Oxase_CS"/>
</dbReference>
<comment type="similarity">
    <text evidence="1 5">Belongs to the pyridoxamine 5'-phosphate oxidase family.</text>
</comment>
<dbReference type="PANTHER" id="PTHR10851:SF0">
    <property type="entry name" value="PYRIDOXINE-5'-PHOSPHATE OXIDASE"/>
    <property type="match status" value="1"/>
</dbReference>
<dbReference type="HAMAP" id="MF_01629">
    <property type="entry name" value="PdxH"/>
    <property type="match status" value="1"/>
</dbReference>
<evidence type="ECO:0000256" key="3">
    <source>
        <dbReference type="ARBA" id="ARBA00022643"/>
    </source>
</evidence>
<dbReference type="OrthoDB" id="9780392at2"/>
<dbReference type="InterPro" id="IPR019576">
    <property type="entry name" value="Pyridoxamine_oxidase_dimer_C"/>
</dbReference>
<sequence length="224" mass="25591">MTDSSIDQSEYDHRAVRRDFVFGELHRAELLPDPVAQLQGWLTAAQAAGNFDPTAMCLSTASAAGRPSSRYVLLKHLDARGLCFYTDSRSRKGRELAENPHAALAFYWPETDRQVRVTGRIERLPDSDAEAYFQQRPIKSRMAAAASEQSTPIADRSVLEARFREIAERYPEGDVPRNPAWGGYRLVPEEWEFWQGRPSRLHDRFVYLPDADQPGAWRIQRLMP</sequence>
<dbReference type="Proteomes" id="UP000078596">
    <property type="component" value="Chromosome"/>
</dbReference>
<comment type="pathway">
    <text evidence="5">Cofactor metabolism; pyridoxal 5'-phosphate salvage; pyridoxal 5'-phosphate from pyridoxamine 5'-phosphate: step 1/1.</text>
</comment>
<dbReference type="UniPathway" id="UPA01068">
    <property type="reaction ID" value="UER00304"/>
</dbReference>
<evidence type="ECO:0000256" key="5">
    <source>
        <dbReference type="HAMAP-Rule" id="MF_01629"/>
    </source>
</evidence>
<dbReference type="Pfam" id="PF01243">
    <property type="entry name" value="PNPOx_N"/>
    <property type="match status" value="1"/>
</dbReference>
<dbReference type="InterPro" id="IPR000659">
    <property type="entry name" value="Pyridox_Oxase"/>
</dbReference>
<feature type="binding site" evidence="5 6">
    <location>
        <position position="91"/>
    </location>
    <ligand>
        <name>FMN</name>
        <dbReference type="ChEBI" id="CHEBI:58210"/>
    </ligand>
</feature>
<dbReference type="PANTHER" id="PTHR10851">
    <property type="entry name" value="PYRIDOXINE-5-PHOSPHATE OXIDASE"/>
    <property type="match status" value="1"/>
</dbReference>
<comment type="pathway">
    <text evidence="5">Cofactor metabolism; pyridoxal 5'-phosphate salvage; pyridoxal 5'-phosphate from pyridoxine 5'-phosphate: step 1/1.</text>
</comment>
<keyword evidence="2 5" id="KW-0285">Flavoprotein</keyword>
<evidence type="ECO:0000256" key="6">
    <source>
        <dbReference type="PIRSR" id="PIRSR000190-2"/>
    </source>
</evidence>
<feature type="binding site" evidence="5">
    <location>
        <position position="136"/>
    </location>
    <ligand>
        <name>substrate</name>
    </ligand>
</feature>
<dbReference type="STRING" id="1860122.A9404_09260"/>
<dbReference type="GO" id="GO:0008615">
    <property type="term" value="P:pyridoxine biosynthetic process"/>
    <property type="evidence" value="ECO:0007669"/>
    <property type="project" value="UniProtKB-UniRule"/>
</dbReference>
<dbReference type="Gene3D" id="2.30.110.10">
    <property type="entry name" value="Electron Transport, Fmn-binding Protein, Chain A"/>
    <property type="match status" value="1"/>
</dbReference>
<name>A0A191ZI27_9GAMM</name>
<dbReference type="SUPFAM" id="SSF50475">
    <property type="entry name" value="FMN-binding split barrel"/>
    <property type="match status" value="1"/>
</dbReference>
<comment type="subunit">
    <text evidence="5">Homodimer.</text>
</comment>
<dbReference type="EC" id="1.4.3.5" evidence="5"/>
<feature type="binding site" evidence="5 6">
    <location>
        <position position="92"/>
    </location>
    <ligand>
        <name>FMN</name>
        <dbReference type="ChEBI" id="CHEBI:58210"/>
    </ligand>
</feature>
<evidence type="ECO:0000313" key="10">
    <source>
        <dbReference type="Proteomes" id="UP000078596"/>
    </source>
</evidence>
<feature type="binding site" evidence="5 6">
    <location>
        <position position="204"/>
    </location>
    <ligand>
        <name>FMN</name>
        <dbReference type="ChEBI" id="CHEBI:58210"/>
    </ligand>
</feature>
<organism evidence="9 10">
    <name type="scientific">Halothiobacillus diazotrophicus</name>
    <dbReference type="NCBI Taxonomy" id="1860122"/>
    <lineage>
        <taxon>Bacteria</taxon>
        <taxon>Pseudomonadati</taxon>
        <taxon>Pseudomonadota</taxon>
        <taxon>Gammaproteobacteria</taxon>
        <taxon>Chromatiales</taxon>
        <taxon>Halothiobacillaceae</taxon>
        <taxon>Halothiobacillus</taxon>
    </lineage>
</organism>
<dbReference type="AlphaFoldDB" id="A0A191ZI27"/>
<dbReference type="EMBL" id="CP016027">
    <property type="protein sequence ID" value="ANJ67551.1"/>
    <property type="molecule type" value="Genomic_DNA"/>
</dbReference>
<feature type="binding site" evidence="5">
    <location>
        <position position="140"/>
    </location>
    <ligand>
        <name>substrate</name>
    </ligand>
</feature>
<feature type="binding site" evidence="5 6">
    <location>
        <begin position="70"/>
        <end position="75"/>
    </location>
    <ligand>
        <name>FMN</name>
        <dbReference type="ChEBI" id="CHEBI:58210"/>
    </ligand>
</feature>
<accession>A0A191ZI27</accession>
<proteinExistence type="inferred from homology"/>
<feature type="binding site" evidence="5">
    <location>
        <position position="75"/>
    </location>
    <ligand>
        <name>substrate</name>
    </ligand>
</feature>
<feature type="domain" description="Pyridoxamine 5'-phosphate oxidase N-terminal" evidence="7">
    <location>
        <begin position="52"/>
        <end position="168"/>
    </location>
</feature>
<evidence type="ECO:0000259" key="8">
    <source>
        <dbReference type="Pfam" id="PF10590"/>
    </source>
</evidence>
<feature type="binding site" evidence="5 6">
    <location>
        <position position="114"/>
    </location>
    <ligand>
        <name>FMN</name>
        <dbReference type="ChEBI" id="CHEBI:58210"/>
    </ligand>
</feature>
<keyword evidence="10" id="KW-1185">Reference proteome</keyword>
<feature type="binding site" evidence="5">
    <location>
        <begin position="200"/>
        <end position="202"/>
    </location>
    <ligand>
        <name>substrate</name>
    </ligand>
</feature>
<gene>
    <name evidence="5" type="primary">pdxH</name>
    <name evidence="9" type="ORF">A9404_09260</name>
</gene>
<comment type="function">
    <text evidence="5">Catalyzes the oxidation of either pyridoxine 5'-phosphate (PNP) or pyridoxamine 5'-phosphate (PMP) into pyridoxal 5'-phosphate (PLP).</text>
</comment>
<keyword evidence="3 5" id="KW-0288">FMN</keyword>
<dbReference type="InterPro" id="IPR012349">
    <property type="entry name" value="Split_barrel_FMN-bd"/>
</dbReference>
<feature type="binding site" evidence="5 6">
    <location>
        <begin position="85"/>
        <end position="86"/>
    </location>
    <ligand>
        <name>FMN</name>
        <dbReference type="ChEBI" id="CHEBI:58210"/>
    </ligand>
</feature>
<dbReference type="GO" id="GO:0004733">
    <property type="term" value="F:pyridoxamine phosphate oxidase activity"/>
    <property type="evidence" value="ECO:0007669"/>
    <property type="project" value="UniProtKB-UniRule"/>
</dbReference>
<dbReference type="GO" id="GO:0010181">
    <property type="term" value="F:FMN binding"/>
    <property type="evidence" value="ECO:0007669"/>
    <property type="project" value="UniProtKB-UniRule"/>
</dbReference>